<dbReference type="EMBL" id="BSFL01000002">
    <property type="protein sequence ID" value="GLK79911.1"/>
    <property type="molecule type" value="Genomic_DNA"/>
</dbReference>
<protein>
    <submittedName>
        <fullName evidence="8">DNA-binding response regulator</fullName>
    </submittedName>
</protein>
<evidence type="ECO:0000259" key="6">
    <source>
        <dbReference type="PROSITE" id="PS50110"/>
    </source>
</evidence>
<dbReference type="GO" id="GO:0000976">
    <property type="term" value="F:transcription cis-regulatory region binding"/>
    <property type="evidence" value="ECO:0007669"/>
    <property type="project" value="TreeGrafter"/>
</dbReference>
<dbReference type="RefSeq" id="WP_271200394.1">
    <property type="nucleotide sequence ID" value="NZ_BSFL01000002.1"/>
</dbReference>
<name>A0A9W6JP27_9HYPH</name>
<proteinExistence type="predicted"/>
<dbReference type="GO" id="GO:0005829">
    <property type="term" value="C:cytosol"/>
    <property type="evidence" value="ECO:0007669"/>
    <property type="project" value="TreeGrafter"/>
</dbReference>
<evidence type="ECO:0000313" key="9">
    <source>
        <dbReference type="Proteomes" id="UP001143309"/>
    </source>
</evidence>
<dbReference type="InterPro" id="IPR036388">
    <property type="entry name" value="WH-like_DNA-bd_sf"/>
</dbReference>
<dbReference type="GO" id="GO:0032993">
    <property type="term" value="C:protein-DNA complex"/>
    <property type="evidence" value="ECO:0007669"/>
    <property type="project" value="TreeGrafter"/>
</dbReference>
<feature type="DNA-binding region" description="OmpR/PhoB-type" evidence="5">
    <location>
        <begin position="129"/>
        <end position="228"/>
    </location>
</feature>
<feature type="modified residue" description="4-aspartylphosphate" evidence="4">
    <location>
        <position position="56"/>
    </location>
</feature>
<reference evidence="8" key="2">
    <citation type="submission" date="2023-01" db="EMBL/GenBank/DDBJ databases">
        <authorList>
            <person name="Sun Q."/>
            <person name="Evtushenko L."/>
        </authorList>
    </citation>
    <scope>NUCLEOTIDE SEQUENCE</scope>
    <source>
        <strain evidence="8">VKM B-2748</strain>
    </source>
</reference>
<dbReference type="GO" id="GO:0000156">
    <property type="term" value="F:phosphorelay response regulator activity"/>
    <property type="evidence" value="ECO:0007669"/>
    <property type="project" value="TreeGrafter"/>
</dbReference>
<dbReference type="InterPro" id="IPR001789">
    <property type="entry name" value="Sig_transdc_resp-reg_receiver"/>
</dbReference>
<keyword evidence="2" id="KW-0902">Two-component regulatory system</keyword>
<dbReference type="CDD" id="cd17574">
    <property type="entry name" value="REC_OmpR"/>
    <property type="match status" value="1"/>
</dbReference>
<dbReference type="AlphaFoldDB" id="A0A9W6JP27"/>
<dbReference type="Proteomes" id="UP001143309">
    <property type="component" value="Unassembled WGS sequence"/>
</dbReference>
<dbReference type="Gene3D" id="1.10.10.10">
    <property type="entry name" value="Winged helix-like DNA-binding domain superfamily/Winged helix DNA-binding domain"/>
    <property type="match status" value="1"/>
</dbReference>
<evidence type="ECO:0000256" key="3">
    <source>
        <dbReference type="ARBA" id="ARBA00023125"/>
    </source>
</evidence>
<keyword evidence="3 5" id="KW-0238">DNA-binding</keyword>
<dbReference type="Pfam" id="PF00072">
    <property type="entry name" value="Response_reg"/>
    <property type="match status" value="1"/>
</dbReference>
<gene>
    <name evidence="8" type="ORF">GCM10008174_16520</name>
</gene>
<reference evidence="8" key="1">
    <citation type="journal article" date="2014" name="Int. J. Syst. Evol. Microbiol.">
        <title>Complete genome sequence of Corynebacterium casei LMG S-19264T (=DSM 44701T), isolated from a smear-ripened cheese.</title>
        <authorList>
            <consortium name="US DOE Joint Genome Institute (JGI-PGF)"/>
            <person name="Walter F."/>
            <person name="Albersmeier A."/>
            <person name="Kalinowski J."/>
            <person name="Ruckert C."/>
        </authorList>
    </citation>
    <scope>NUCLEOTIDE SEQUENCE</scope>
    <source>
        <strain evidence="8">VKM B-2748</strain>
    </source>
</reference>
<dbReference type="PANTHER" id="PTHR48111:SF40">
    <property type="entry name" value="PHOSPHATE REGULON TRANSCRIPTIONAL REGULATORY PROTEIN PHOB"/>
    <property type="match status" value="1"/>
</dbReference>
<dbReference type="PROSITE" id="PS51755">
    <property type="entry name" value="OMPR_PHOB"/>
    <property type="match status" value="1"/>
</dbReference>
<evidence type="ECO:0000256" key="1">
    <source>
        <dbReference type="ARBA" id="ARBA00022553"/>
    </source>
</evidence>
<accession>A0A9W6JP27</accession>
<dbReference type="GO" id="GO:0006355">
    <property type="term" value="P:regulation of DNA-templated transcription"/>
    <property type="evidence" value="ECO:0007669"/>
    <property type="project" value="InterPro"/>
</dbReference>
<dbReference type="Pfam" id="PF00486">
    <property type="entry name" value="Trans_reg_C"/>
    <property type="match status" value="1"/>
</dbReference>
<dbReference type="Gene3D" id="3.40.50.2300">
    <property type="match status" value="1"/>
</dbReference>
<evidence type="ECO:0000256" key="2">
    <source>
        <dbReference type="ARBA" id="ARBA00023012"/>
    </source>
</evidence>
<evidence type="ECO:0000313" key="8">
    <source>
        <dbReference type="EMBL" id="GLK79911.1"/>
    </source>
</evidence>
<dbReference type="SMART" id="SM00448">
    <property type="entry name" value="REC"/>
    <property type="match status" value="1"/>
</dbReference>
<comment type="caution">
    <text evidence="8">The sequence shown here is derived from an EMBL/GenBank/DDBJ whole genome shotgun (WGS) entry which is preliminary data.</text>
</comment>
<dbReference type="InterPro" id="IPR011006">
    <property type="entry name" value="CheY-like_superfamily"/>
</dbReference>
<dbReference type="InterPro" id="IPR039420">
    <property type="entry name" value="WalR-like"/>
</dbReference>
<evidence type="ECO:0000256" key="5">
    <source>
        <dbReference type="PROSITE-ProRule" id="PRU01091"/>
    </source>
</evidence>
<dbReference type="PANTHER" id="PTHR48111">
    <property type="entry name" value="REGULATOR OF RPOS"/>
    <property type="match status" value="1"/>
</dbReference>
<sequence>MATKRKILVVDDDADLRGELTEQLNLHDEFEADSAETASIGLAKARADHLDLVLMDVGLPDIDGREAVKMMRRDGFRGPVIMLTGQDSDADQILGLEAGANDYVAKPVRFAVLLARIRAQLRSHEASEDAVFAVGPYTFKPGAKMLVTDKNGRIRLTEKETAILRYLYRAGPAVVGRETLLQEVWGYNSGVTTHTLETHVYRLRQKIEADPSNARLLVTEAGGYKLVP</sequence>
<evidence type="ECO:0000259" key="7">
    <source>
        <dbReference type="PROSITE" id="PS51755"/>
    </source>
</evidence>
<feature type="domain" description="OmpR/PhoB-type" evidence="7">
    <location>
        <begin position="129"/>
        <end position="228"/>
    </location>
</feature>
<feature type="domain" description="Response regulatory" evidence="6">
    <location>
        <begin position="6"/>
        <end position="121"/>
    </location>
</feature>
<dbReference type="SMART" id="SM00862">
    <property type="entry name" value="Trans_reg_C"/>
    <property type="match status" value="1"/>
</dbReference>
<organism evidence="8 9">
    <name type="scientific">Methylopila turkensis</name>
    <dbReference type="NCBI Taxonomy" id="1437816"/>
    <lineage>
        <taxon>Bacteria</taxon>
        <taxon>Pseudomonadati</taxon>
        <taxon>Pseudomonadota</taxon>
        <taxon>Alphaproteobacteria</taxon>
        <taxon>Hyphomicrobiales</taxon>
        <taxon>Methylopilaceae</taxon>
        <taxon>Methylopila</taxon>
    </lineage>
</organism>
<evidence type="ECO:0000256" key="4">
    <source>
        <dbReference type="PROSITE-ProRule" id="PRU00169"/>
    </source>
</evidence>
<keyword evidence="1 4" id="KW-0597">Phosphoprotein</keyword>
<dbReference type="PROSITE" id="PS50110">
    <property type="entry name" value="RESPONSE_REGULATORY"/>
    <property type="match status" value="1"/>
</dbReference>
<dbReference type="SUPFAM" id="SSF52172">
    <property type="entry name" value="CheY-like"/>
    <property type="match status" value="1"/>
</dbReference>
<dbReference type="InterPro" id="IPR001867">
    <property type="entry name" value="OmpR/PhoB-type_DNA-bd"/>
</dbReference>
<dbReference type="CDD" id="cd00383">
    <property type="entry name" value="trans_reg_C"/>
    <property type="match status" value="1"/>
</dbReference>
<keyword evidence="9" id="KW-1185">Reference proteome</keyword>